<dbReference type="InterPro" id="IPR022385">
    <property type="entry name" value="Rhs_assc_core"/>
</dbReference>
<organism evidence="1 2">
    <name type="scientific">Pseudomonas fakonensis</name>
    <dbReference type="NCBI Taxonomy" id="2842355"/>
    <lineage>
        <taxon>Bacteria</taxon>
        <taxon>Pseudomonadati</taxon>
        <taxon>Pseudomonadota</taxon>
        <taxon>Gammaproteobacteria</taxon>
        <taxon>Pseudomonadales</taxon>
        <taxon>Pseudomonadaceae</taxon>
        <taxon>Pseudomonas</taxon>
    </lineage>
</organism>
<proteinExistence type="predicted"/>
<protein>
    <submittedName>
        <fullName evidence="1">RHS repeat-associated core domain-containing protein</fullName>
    </submittedName>
</protein>
<keyword evidence="2" id="KW-1185">Reference proteome</keyword>
<dbReference type="RefSeq" id="WP_217839599.1">
    <property type="nucleotide sequence ID" value="NZ_CP077076.1"/>
</dbReference>
<dbReference type="Proteomes" id="UP001046350">
    <property type="component" value="Chromosome"/>
</dbReference>
<accession>A0ABX8N101</accession>
<evidence type="ECO:0000313" key="2">
    <source>
        <dbReference type="Proteomes" id="UP001046350"/>
    </source>
</evidence>
<dbReference type="NCBIfam" id="TIGR03696">
    <property type="entry name" value="Rhs_assc_core"/>
    <property type="match status" value="1"/>
</dbReference>
<dbReference type="EMBL" id="CP077076">
    <property type="protein sequence ID" value="QXH50002.1"/>
    <property type="molecule type" value="Genomic_DNA"/>
</dbReference>
<sequence>MPDLIQTHKQLAQSTRLLKTDLAGSVLGEHARVQTSVPYMPYGYLGASKSGLYFNGQWLEPAIQGYLLGNGYRAYGPTLMRFYSPDELSPFKRGGINAYAYCNGDPINLNDPLGRAGQKTGLTRLLKTYGLPKKDLKAHLNLLNDPRSQGRTIDVVRVHERQATTFQFSFADGKFNATVISESPFNELSGNHFVKGNTYIPAPPEKNYHLLTMQGFEKKMLVPDTHAFISGVQPAPVQSGSSRGAGSHGYLTLSDAATGLRQNK</sequence>
<reference evidence="1" key="1">
    <citation type="journal article" date="2021" name="Microorganisms">
        <title>The Ever-Expanding Pseudomonas Genus: Description of 43 New Species and Partition of the Pseudomonas putida Group.</title>
        <authorList>
            <person name="Girard L."/>
            <person name="Lood C."/>
            <person name="Hofte M."/>
            <person name="Vandamme P."/>
            <person name="Rokni-Zadeh H."/>
            <person name="van Noort V."/>
            <person name="Lavigne R."/>
            <person name="De Mot R."/>
        </authorList>
    </citation>
    <scope>NUCLEOTIDE SEQUENCE</scope>
    <source>
        <strain evidence="1">COW40</strain>
    </source>
</reference>
<gene>
    <name evidence="1" type="ORF">KSS94_18890</name>
</gene>
<evidence type="ECO:0000313" key="1">
    <source>
        <dbReference type="EMBL" id="QXH50002.1"/>
    </source>
</evidence>
<name>A0ABX8N101_9PSED</name>